<dbReference type="OrthoDB" id="5773790at2759"/>
<feature type="region of interest" description="Disordered" evidence="1">
    <location>
        <begin position="492"/>
        <end position="536"/>
    </location>
</feature>
<accession>A0A8S1H658</accession>
<evidence type="ECO:0000313" key="3">
    <source>
        <dbReference type="Proteomes" id="UP000835052"/>
    </source>
</evidence>
<dbReference type="Proteomes" id="UP000835052">
    <property type="component" value="Unassembled WGS sequence"/>
</dbReference>
<keyword evidence="3" id="KW-1185">Reference proteome</keyword>
<evidence type="ECO:0008006" key="4">
    <source>
        <dbReference type="Google" id="ProtNLM"/>
    </source>
</evidence>
<feature type="region of interest" description="Disordered" evidence="1">
    <location>
        <begin position="363"/>
        <end position="439"/>
    </location>
</feature>
<dbReference type="SUPFAM" id="SSF56112">
    <property type="entry name" value="Protein kinase-like (PK-like)"/>
    <property type="match status" value="1"/>
</dbReference>
<feature type="compositionally biased region" description="Basic and acidic residues" evidence="1">
    <location>
        <begin position="373"/>
        <end position="412"/>
    </location>
</feature>
<evidence type="ECO:0000313" key="2">
    <source>
        <dbReference type="EMBL" id="CAD6190847.1"/>
    </source>
</evidence>
<dbReference type="EMBL" id="CAJGYM010000018">
    <property type="protein sequence ID" value="CAD6190847.1"/>
    <property type="molecule type" value="Genomic_DNA"/>
</dbReference>
<organism evidence="2 3">
    <name type="scientific">Caenorhabditis auriculariae</name>
    <dbReference type="NCBI Taxonomy" id="2777116"/>
    <lineage>
        <taxon>Eukaryota</taxon>
        <taxon>Metazoa</taxon>
        <taxon>Ecdysozoa</taxon>
        <taxon>Nematoda</taxon>
        <taxon>Chromadorea</taxon>
        <taxon>Rhabditida</taxon>
        <taxon>Rhabditina</taxon>
        <taxon>Rhabditomorpha</taxon>
        <taxon>Rhabditoidea</taxon>
        <taxon>Rhabditidae</taxon>
        <taxon>Peloderinae</taxon>
        <taxon>Caenorhabditis</taxon>
    </lineage>
</organism>
<name>A0A8S1H658_9PELO</name>
<reference evidence="2" key="1">
    <citation type="submission" date="2020-10" db="EMBL/GenBank/DDBJ databases">
        <authorList>
            <person name="Kikuchi T."/>
        </authorList>
    </citation>
    <scope>NUCLEOTIDE SEQUENCE</scope>
    <source>
        <strain evidence="2">NKZ352</strain>
    </source>
</reference>
<gene>
    <name evidence="2" type="ORF">CAUJ_LOCUS6766</name>
</gene>
<protein>
    <recommendedName>
        <fullName evidence="4">Protein kinase domain-containing protein</fullName>
    </recommendedName>
</protein>
<dbReference type="Gene3D" id="1.10.510.10">
    <property type="entry name" value="Transferase(Phosphotransferase) domain 1"/>
    <property type="match status" value="1"/>
</dbReference>
<comment type="caution">
    <text evidence="2">The sequence shown here is derived from an EMBL/GenBank/DDBJ whole genome shotgun (WGS) entry which is preliminary data.</text>
</comment>
<evidence type="ECO:0000256" key="1">
    <source>
        <dbReference type="SAM" id="MobiDB-lite"/>
    </source>
</evidence>
<dbReference type="PANTHER" id="PTHR11909">
    <property type="entry name" value="CASEIN KINASE-RELATED"/>
    <property type="match status" value="1"/>
</dbReference>
<dbReference type="InterPro" id="IPR050235">
    <property type="entry name" value="CK1_Ser-Thr_kinase"/>
</dbReference>
<dbReference type="InterPro" id="IPR011009">
    <property type="entry name" value="Kinase-like_dom_sf"/>
</dbReference>
<dbReference type="AlphaFoldDB" id="A0A8S1H658"/>
<sequence>MIECPVAMKNPDFETTTGRFSTLIECDLTESYAVGKFNLADKSEWTITGMKTKFDTSLSTDYEVYRAPRVFAVGKEVSLERIAVNKREYTMRLCRFDDSLSHEMLLHEVVAPLLILNVLMFWMNIMKRIREENSAKHVSQVAPQIVAFGRMPYLDFMHSYLDRHEQVAFSIPRPFYIMERLNPALDTASTSRLESSRPCAYSIEWATAIEMCSPRVSPLRLHCNSFLRKREAELSGMVVLTDLGYCRQFKGLDSKKPRRDFTVTFSTRYSSPEAMQCIEQTSQDDLVSALYIFFEFVTGSLPWSTLKNFQEILNKKMEFELIDEYGTRDPKDVTVTEADTVAKAKKKTGLPTSSMVCEPTAKAMEMSGVKAKQVPEKTNKKEEMSRPLPKETAEKTDNEKKNEDRKTAAGEAEKDEDEKEKPEKESKQPPPISDVKKLFEQTRNFNPYSSECSYFELYKELVSRIPEKKESFSLFPFLSRIDAVYMKAYGNKARKAPRAPKTAEPVSTDFLSGDGKKKNATKTSKMSKSPVSKVIF</sequence>
<proteinExistence type="predicted"/>
<feature type="compositionally biased region" description="Polar residues" evidence="1">
    <location>
        <begin position="521"/>
        <end position="530"/>
    </location>
</feature>